<keyword evidence="5 6" id="KW-0699">rRNA-binding</keyword>
<proteinExistence type="inferred from homology"/>
<evidence type="ECO:0000256" key="6">
    <source>
        <dbReference type="RuleBase" id="RU000560"/>
    </source>
</evidence>
<dbReference type="InterPro" id="IPR035566">
    <property type="entry name" value="Ribosomal_protein_bL20_C"/>
</dbReference>
<keyword evidence="2 5" id="KW-0689">Ribosomal protein</keyword>
<evidence type="ECO:0000313" key="8">
    <source>
        <dbReference type="Proteomes" id="UP000034231"/>
    </source>
</evidence>
<keyword evidence="3 5" id="KW-0687">Ribonucleoprotein</keyword>
<dbReference type="HAMAP" id="MF_00382">
    <property type="entry name" value="Ribosomal_bL20"/>
    <property type="match status" value="1"/>
</dbReference>
<comment type="function">
    <text evidence="5 6">Binds directly to 23S ribosomal RNA and is necessary for the in vitro assembly process of the 50S ribosomal subunit. It is not involved in the protein synthesizing functions of that subunit.</text>
</comment>
<gene>
    <name evidence="5" type="primary">rplT</name>
    <name evidence="7" type="ORF">US68_C0006G0037</name>
</gene>
<dbReference type="InterPro" id="IPR005813">
    <property type="entry name" value="Ribosomal_bL20"/>
</dbReference>
<evidence type="ECO:0000256" key="2">
    <source>
        <dbReference type="ARBA" id="ARBA00022980"/>
    </source>
</evidence>
<dbReference type="EMBL" id="LBTX01000006">
    <property type="protein sequence ID" value="KKQ50357.1"/>
    <property type="molecule type" value="Genomic_DNA"/>
</dbReference>
<dbReference type="SUPFAM" id="SSF74731">
    <property type="entry name" value="Ribosomal protein L20"/>
    <property type="match status" value="1"/>
</dbReference>
<dbReference type="CDD" id="cd07026">
    <property type="entry name" value="Ribosomal_L20"/>
    <property type="match status" value="1"/>
</dbReference>
<name>A0A0G0I732_9BACT</name>
<protein>
    <recommendedName>
        <fullName evidence="4 5">Large ribosomal subunit protein bL20</fullName>
    </recommendedName>
</protein>
<dbReference type="GO" id="GO:0003735">
    <property type="term" value="F:structural constituent of ribosome"/>
    <property type="evidence" value="ECO:0007669"/>
    <property type="project" value="InterPro"/>
</dbReference>
<dbReference type="GO" id="GO:0019843">
    <property type="term" value="F:rRNA binding"/>
    <property type="evidence" value="ECO:0007669"/>
    <property type="project" value="UniProtKB-UniRule"/>
</dbReference>
<dbReference type="Gene3D" id="6.10.160.10">
    <property type="match status" value="1"/>
</dbReference>
<reference evidence="7 8" key="1">
    <citation type="journal article" date="2015" name="Nature">
        <title>rRNA introns, odd ribosomes, and small enigmatic genomes across a large radiation of phyla.</title>
        <authorList>
            <person name="Brown C.T."/>
            <person name="Hug L.A."/>
            <person name="Thomas B.C."/>
            <person name="Sharon I."/>
            <person name="Castelle C.J."/>
            <person name="Singh A."/>
            <person name="Wilkins M.J."/>
            <person name="Williams K.H."/>
            <person name="Banfield J.F."/>
        </authorList>
    </citation>
    <scope>NUCLEOTIDE SEQUENCE [LARGE SCALE GENOMIC DNA]</scope>
</reference>
<dbReference type="AlphaFoldDB" id="A0A0G0I732"/>
<organism evidence="7 8">
    <name type="scientific">Candidatus Shapirobacteria bacterium GW2011_GWE1_38_10</name>
    <dbReference type="NCBI Taxonomy" id="1618488"/>
    <lineage>
        <taxon>Bacteria</taxon>
        <taxon>Candidatus Shapironibacteriota</taxon>
    </lineage>
</organism>
<dbReference type="PANTHER" id="PTHR10986">
    <property type="entry name" value="39S RIBOSOMAL PROTEIN L20"/>
    <property type="match status" value="1"/>
</dbReference>
<evidence type="ECO:0000256" key="4">
    <source>
        <dbReference type="ARBA" id="ARBA00035172"/>
    </source>
</evidence>
<dbReference type="GO" id="GO:1990904">
    <property type="term" value="C:ribonucleoprotein complex"/>
    <property type="evidence" value="ECO:0007669"/>
    <property type="project" value="UniProtKB-KW"/>
</dbReference>
<dbReference type="FunFam" id="1.10.1900.20:FF:000001">
    <property type="entry name" value="50S ribosomal protein L20"/>
    <property type="match status" value="1"/>
</dbReference>
<sequence length="113" mass="13322">MRVKTGTVRREGHKKILKLAKGYWMTRSKRYKVASEAVLHAGQYAYNGRRIRRRDIRKVWIVRINAALRPFNTSYSVFIKKLKDNKVELNRKMISEIAIHDPATFKSIFTSLK</sequence>
<evidence type="ECO:0000313" key="7">
    <source>
        <dbReference type="EMBL" id="KKQ50357.1"/>
    </source>
</evidence>
<dbReference type="Pfam" id="PF00453">
    <property type="entry name" value="Ribosomal_L20"/>
    <property type="match status" value="1"/>
</dbReference>
<comment type="similarity">
    <text evidence="1 5 6">Belongs to the bacterial ribosomal protein bL20 family.</text>
</comment>
<dbReference type="PRINTS" id="PR00062">
    <property type="entry name" value="RIBOSOMALL20"/>
</dbReference>
<dbReference type="GO" id="GO:0005840">
    <property type="term" value="C:ribosome"/>
    <property type="evidence" value="ECO:0007669"/>
    <property type="project" value="UniProtKB-KW"/>
</dbReference>
<dbReference type="GO" id="GO:0006412">
    <property type="term" value="P:translation"/>
    <property type="evidence" value="ECO:0007669"/>
    <property type="project" value="InterPro"/>
</dbReference>
<comment type="caution">
    <text evidence="7">The sequence shown here is derived from an EMBL/GenBank/DDBJ whole genome shotgun (WGS) entry which is preliminary data.</text>
</comment>
<accession>A0A0G0I732</accession>
<dbReference type="Proteomes" id="UP000034231">
    <property type="component" value="Unassembled WGS sequence"/>
</dbReference>
<keyword evidence="5 6" id="KW-0694">RNA-binding</keyword>
<evidence type="ECO:0000256" key="3">
    <source>
        <dbReference type="ARBA" id="ARBA00023274"/>
    </source>
</evidence>
<dbReference type="Gene3D" id="1.10.1900.20">
    <property type="entry name" value="Ribosomal protein L20"/>
    <property type="match status" value="1"/>
</dbReference>
<dbReference type="PATRIC" id="fig|1618488.3.peg.311"/>
<evidence type="ECO:0000256" key="1">
    <source>
        <dbReference type="ARBA" id="ARBA00007698"/>
    </source>
</evidence>
<dbReference type="GO" id="GO:0000027">
    <property type="term" value="P:ribosomal large subunit assembly"/>
    <property type="evidence" value="ECO:0007669"/>
    <property type="project" value="UniProtKB-UniRule"/>
</dbReference>
<dbReference type="NCBIfam" id="TIGR01032">
    <property type="entry name" value="rplT_bact"/>
    <property type="match status" value="1"/>
</dbReference>
<evidence type="ECO:0000256" key="5">
    <source>
        <dbReference type="HAMAP-Rule" id="MF_00382"/>
    </source>
</evidence>